<keyword evidence="1" id="KW-0472">Membrane</keyword>
<evidence type="ECO:0000256" key="1">
    <source>
        <dbReference type="SAM" id="Phobius"/>
    </source>
</evidence>
<keyword evidence="1" id="KW-0812">Transmembrane</keyword>
<dbReference type="Proteomes" id="UP000194841">
    <property type="component" value="Unassembled WGS sequence"/>
</dbReference>
<dbReference type="InterPro" id="IPR012902">
    <property type="entry name" value="N_methyl_site"/>
</dbReference>
<keyword evidence="3" id="KW-1185">Reference proteome</keyword>
<reference evidence="2 3" key="1">
    <citation type="submission" date="2017-02" db="EMBL/GenBank/DDBJ databases">
        <title>Pseudoalteromonas ulvae TC14 Genome.</title>
        <authorList>
            <person name="Molmeret M."/>
        </authorList>
    </citation>
    <scope>NUCLEOTIDE SEQUENCE [LARGE SCALE GENOMIC DNA]</scope>
    <source>
        <strain evidence="2">TC14</strain>
    </source>
</reference>
<dbReference type="AlphaFoldDB" id="A0A244CPU0"/>
<feature type="transmembrane region" description="Helical" evidence="1">
    <location>
        <begin position="6"/>
        <end position="30"/>
    </location>
</feature>
<dbReference type="EMBL" id="MWPV01000003">
    <property type="protein sequence ID" value="OUL57630.1"/>
    <property type="molecule type" value="Genomic_DNA"/>
</dbReference>
<organism evidence="2 3">
    <name type="scientific">Pseudoalteromonas ulvae</name>
    <dbReference type="NCBI Taxonomy" id="107327"/>
    <lineage>
        <taxon>Bacteria</taxon>
        <taxon>Pseudomonadati</taxon>
        <taxon>Pseudomonadota</taxon>
        <taxon>Gammaproteobacteria</taxon>
        <taxon>Alteromonadales</taxon>
        <taxon>Pseudoalteromonadaceae</taxon>
        <taxon>Pseudoalteromonas</taxon>
    </lineage>
</organism>
<accession>A0A244CPU0</accession>
<dbReference type="RefSeq" id="WP_086744216.1">
    <property type="nucleotide sequence ID" value="NZ_MWPV01000003.1"/>
</dbReference>
<evidence type="ECO:0008006" key="4">
    <source>
        <dbReference type="Google" id="ProtNLM"/>
    </source>
</evidence>
<sequence>MNKHRAFTLVELLVASLILFSVITTVSLIYRGAFIASEKANNHMDIVGVLPALLSEIQYHIRALPFELSHTEASGQVWQVHYEWKAKVIETKSVIDNVSSLEFGESNAVKKEFKLWQVELELSQGRIVREYLFSEVSWLDE</sequence>
<dbReference type="OrthoDB" id="5772040at2"/>
<proteinExistence type="predicted"/>
<protein>
    <recommendedName>
        <fullName evidence="4">Prepilin-type N-terminal cleavage/methylation domain-containing protein</fullName>
    </recommendedName>
</protein>
<keyword evidence="1" id="KW-1133">Transmembrane helix</keyword>
<gene>
    <name evidence="2" type="ORF">B1199_11225</name>
</gene>
<evidence type="ECO:0000313" key="2">
    <source>
        <dbReference type="EMBL" id="OUL57630.1"/>
    </source>
</evidence>
<evidence type="ECO:0000313" key="3">
    <source>
        <dbReference type="Proteomes" id="UP000194841"/>
    </source>
</evidence>
<comment type="caution">
    <text evidence="2">The sequence shown here is derived from an EMBL/GenBank/DDBJ whole genome shotgun (WGS) entry which is preliminary data.</text>
</comment>
<dbReference type="Pfam" id="PF07963">
    <property type="entry name" value="N_methyl"/>
    <property type="match status" value="1"/>
</dbReference>
<name>A0A244CPU0_PSEDV</name>